<dbReference type="InterPro" id="IPR003029">
    <property type="entry name" value="S1_domain"/>
</dbReference>
<dbReference type="FunFam" id="3.30.1370.10:FF:000001">
    <property type="entry name" value="Polyribonucleotide nucleotidyltransferase"/>
    <property type="match status" value="1"/>
</dbReference>
<dbReference type="Gene3D" id="3.30.1370.10">
    <property type="entry name" value="K Homology domain, type 1"/>
    <property type="match status" value="1"/>
</dbReference>
<proteinExistence type="inferred from homology"/>
<accession>A0A2U8BSA0</accession>
<evidence type="ECO:0000256" key="6">
    <source>
        <dbReference type="ARBA" id="ARBA00022884"/>
    </source>
</evidence>
<dbReference type="GO" id="GO:0006402">
    <property type="term" value="P:mRNA catabolic process"/>
    <property type="evidence" value="ECO:0007669"/>
    <property type="project" value="InterPro"/>
</dbReference>
<dbReference type="SUPFAM" id="SSF50249">
    <property type="entry name" value="Nucleic acid-binding proteins"/>
    <property type="match status" value="1"/>
</dbReference>
<evidence type="ECO:0000313" key="11">
    <source>
        <dbReference type="Proteomes" id="UP000244519"/>
    </source>
</evidence>
<dbReference type="InterPro" id="IPR027408">
    <property type="entry name" value="PNPase/RNase_PH_dom_sf"/>
</dbReference>
<dbReference type="AlphaFoldDB" id="A0A2U8BSA0"/>
<dbReference type="SUPFAM" id="SSF55666">
    <property type="entry name" value="Ribonuclease PH domain 2-like"/>
    <property type="match status" value="1"/>
</dbReference>
<evidence type="ECO:0000256" key="8">
    <source>
        <dbReference type="SAM" id="MobiDB-lite"/>
    </source>
</evidence>
<dbReference type="InterPro" id="IPR012340">
    <property type="entry name" value="NA-bd_OB-fold"/>
</dbReference>
<dbReference type="Gene3D" id="2.40.50.140">
    <property type="entry name" value="Nucleic acid-binding proteins"/>
    <property type="match status" value="1"/>
</dbReference>
<dbReference type="SMART" id="SM00316">
    <property type="entry name" value="S1"/>
    <property type="match status" value="1"/>
</dbReference>
<dbReference type="Pfam" id="PF00575">
    <property type="entry name" value="S1"/>
    <property type="match status" value="1"/>
</dbReference>
<dbReference type="GO" id="GO:0003723">
    <property type="term" value="F:RNA binding"/>
    <property type="evidence" value="ECO:0007669"/>
    <property type="project" value="UniProtKB-UniRule"/>
</dbReference>
<dbReference type="PANTHER" id="PTHR11252">
    <property type="entry name" value="POLYRIBONUCLEOTIDE NUCLEOTIDYLTRANSFERASE"/>
    <property type="match status" value="1"/>
</dbReference>
<keyword evidence="6 7" id="KW-0694">RNA-binding</keyword>
<keyword evidence="11" id="KW-1185">Reference proteome</keyword>
<sequence>MLSELSKIPFVLCDGDVQLEIGTLAAQSDSSVVVKYGNTTVLCVVVYSQLEKDMGFLPLQVNYQEKFYASGKIPGGFIKRETKPSEREILIARRLDRQIRPLFDSSCTKTEIQISCTTLSYDPKFDPEVAASLGVSAALLLSELPFGGPVCMVKGKMFQNARSEIIIAFTETSVVMIEGKFPECSTDDFISALENVRTESNVSQFITLIKNFVQEYKIYEEKSRKRDVSVNSDIIEVHSVLIHSQRVGMQARLEKHIALCNELMKVNDISKYLEQIYKLSDKKARKKNMLILKKCLILEICNLYSGQLTEKSLFKNVSNAVKAEFNALWEEGLPIEAISHFVDRYAIEESSSIMRRNLKNLRTRLDGRKTDEIRTLTAFHSYIPSAHGSALFSRGETQVLAAVTLGGKQDEQLSETIVGSNRENLMLHYNFPKWSVGEISTSPSLSRREIGHGNLALSAISNVLSNIGNFDYTIRIVADVLSSNGSSSMATVCASSIALMDAGVPISKHIAGVAVGVVKMDDELIVLSDISGDEDQLGDMDLKITGTKDGFTAIQMDIKITGVQFSELKVVLDKAKLSLDNILDFMYSVISVPSTSSNSPQTIVVKIPKEKIRNVIGQGGSMIKHICATSGAKVDIKDTGEAKILGNADSIEKARQMIVDITKDVEVNQIYDGLIVKVVDFGCFVKLPTGIEGLLHVSEIPKDEAGLFVEGYKLKVKVMRVENNRISLTALIDRKKNHSKDEELETDNSRQKAKLRYRKENASQEAADNENGDSSGKKWRFT</sequence>
<dbReference type="Gene3D" id="3.30.230.70">
    <property type="entry name" value="GHMP Kinase, N-terminal domain"/>
    <property type="match status" value="2"/>
</dbReference>
<evidence type="ECO:0000256" key="1">
    <source>
        <dbReference type="ARBA" id="ARBA00007404"/>
    </source>
</evidence>
<dbReference type="Proteomes" id="UP000244519">
    <property type="component" value="Chromosome"/>
</dbReference>
<comment type="similarity">
    <text evidence="1">Belongs to the polyribonucleotide nucleotidyltransferase family.</text>
</comment>
<dbReference type="EC" id="2.7.7.8" evidence="2"/>
<dbReference type="InterPro" id="IPR012162">
    <property type="entry name" value="PNPase"/>
</dbReference>
<dbReference type="GO" id="GO:0000175">
    <property type="term" value="F:3'-5'-RNA exonuclease activity"/>
    <property type="evidence" value="ECO:0007669"/>
    <property type="project" value="TreeGrafter"/>
</dbReference>
<dbReference type="SUPFAM" id="SSF54791">
    <property type="entry name" value="Eukaryotic type KH-domain (KH-domain type I)"/>
    <property type="match status" value="1"/>
</dbReference>
<evidence type="ECO:0000313" key="10">
    <source>
        <dbReference type="EMBL" id="AWD33185.1"/>
    </source>
</evidence>
<dbReference type="InterPro" id="IPR036345">
    <property type="entry name" value="ExoRNase_PH_dom2_sf"/>
</dbReference>
<dbReference type="InterPro" id="IPR004088">
    <property type="entry name" value="KH_dom_type_1"/>
</dbReference>
<dbReference type="EMBL" id="CP025989">
    <property type="protein sequence ID" value="AWD33185.1"/>
    <property type="molecule type" value="Genomic_DNA"/>
</dbReference>
<keyword evidence="4" id="KW-0548">Nucleotidyltransferase</keyword>
<dbReference type="RefSeq" id="WP_108673214.1">
    <property type="nucleotide sequence ID" value="NZ_CP025989.1"/>
</dbReference>
<feature type="region of interest" description="Disordered" evidence="8">
    <location>
        <begin position="737"/>
        <end position="782"/>
    </location>
</feature>
<dbReference type="GO" id="GO:0004654">
    <property type="term" value="F:polyribonucleotide nucleotidyltransferase activity"/>
    <property type="evidence" value="ECO:0007669"/>
    <property type="project" value="UniProtKB-EC"/>
</dbReference>
<evidence type="ECO:0000256" key="7">
    <source>
        <dbReference type="PROSITE-ProRule" id="PRU00117"/>
    </source>
</evidence>
<dbReference type="Pfam" id="PF01138">
    <property type="entry name" value="RNase_PH"/>
    <property type="match status" value="2"/>
</dbReference>
<dbReference type="GO" id="GO:0005829">
    <property type="term" value="C:cytosol"/>
    <property type="evidence" value="ECO:0007669"/>
    <property type="project" value="TreeGrafter"/>
</dbReference>
<dbReference type="InterPro" id="IPR036612">
    <property type="entry name" value="KH_dom_type_1_sf"/>
</dbReference>
<organism evidence="10 11">
    <name type="scientific">Candidatus Fokinia solitaria</name>
    <dbReference type="NCBI Taxonomy" id="1802984"/>
    <lineage>
        <taxon>Bacteria</taxon>
        <taxon>Pseudomonadati</taxon>
        <taxon>Pseudomonadota</taxon>
        <taxon>Alphaproteobacteria</taxon>
        <taxon>Rickettsiales</taxon>
        <taxon>Candidatus Midichloriaceae</taxon>
        <taxon>Candidatus Fokinia</taxon>
    </lineage>
</organism>
<dbReference type="Pfam" id="PF00013">
    <property type="entry name" value="KH_1"/>
    <property type="match status" value="1"/>
</dbReference>
<keyword evidence="5" id="KW-0460">Magnesium</keyword>
<protein>
    <recommendedName>
        <fullName evidence="2">polyribonucleotide nucleotidyltransferase</fullName>
        <ecNumber evidence="2">2.7.7.8</ecNumber>
    </recommendedName>
</protein>
<reference evidence="10 11" key="1">
    <citation type="journal article" date="2018" name="Genome Biol. Evol.">
        <title>The Genome Sequence of "Candidatus Fokinia solitaria": Insights on Reductive Evolution in Rickettsiales.</title>
        <authorList>
            <person name="Floriano A.M."/>
            <person name="Castelli M."/>
            <person name="Krenek S."/>
            <person name="Berendonk T.U."/>
            <person name="Bazzocchi C."/>
            <person name="Petroni G."/>
            <person name="Sassera D."/>
        </authorList>
    </citation>
    <scope>NUCLEOTIDE SEQUENCE [LARGE SCALE GENOMIC DNA]</scope>
    <source>
        <strain evidence="10">Rio ETE_ALG 3VII</strain>
    </source>
</reference>
<dbReference type="KEGG" id="fso:Fsol_00388"/>
<keyword evidence="3 10" id="KW-0808">Transferase</keyword>
<dbReference type="NCBIfam" id="NF008805">
    <property type="entry name" value="PRK11824.1"/>
    <property type="match status" value="1"/>
</dbReference>
<evidence type="ECO:0000256" key="2">
    <source>
        <dbReference type="ARBA" id="ARBA00012416"/>
    </source>
</evidence>
<dbReference type="InterPro" id="IPR020568">
    <property type="entry name" value="Ribosomal_Su5_D2-typ_SF"/>
</dbReference>
<dbReference type="SUPFAM" id="SSF54211">
    <property type="entry name" value="Ribosomal protein S5 domain 2-like"/>
    <property type="match status" value="2"/>
</dbReference>
<evidence type="ECO:0000259" key="9">
    <source>
        <dbReference type="PROSITE" id="PS50126"/>
    </source>
</evidence>
<feature type="domain" description="S1 motif" evidence="9">
    <location>
        <begin position="668"/>
        <end position="731"/>
    </location>
</feature>
<dbReference type="InterPro" id="IPR001247">
    <property type="entry name" value="ExoRNase_PH_dom1"/>
</dbReference>
<dbReference type="SMART" id="SM00322">
    <property type="entry name" value="KH"/>
    <property type="match status" value="1"/>
</dbReference>
<dbReference type="PANTHER" id="PTHR11252:SF0">
    <property type="entry name" value="POLYRIBONUCLEOTIDE NUCLEOTIDYLTRANSFERASE 1, MITOCHONDRIAL"/>
    <property type="match status" value="1"/>
</dbReference>
<evidence type="ECO:0000256" key="4">
    <source>
        <dbReference type="ARBA" id="ARBA00022695"/>
    </source>
</evidence>
<dbReference type="PROSITE" id="PS50084">
    <property type="entry name" value="KH_TYPE_1"/>
    <property type="match status" value="1"/>
</dbReference>
<name>A0A2U8BSA0_9RICK</name>
<evidence type="ECO:0000256" key="3">
    <source>
        <dbReference type="ARBA" id="ARBA00022679"/>
    </source>
</evidence>
<evidence type="ECO:0000256" key="5">
    <source>
        <dbReference type="ARBA" id="ARBA00022842"/>
    </source>
</evidence>
<dbReference type="InterPro" id="IPR004087">
    <property type="entry name" value="KH_dom"/>
</dbReference>
<gene>
    <name evidence="10" type="ORF">Fsol_00388</name>
</gene>
<dbReference type="CDD" id="cd02393">
    <property type="entry name" value="KH-I_PNPase"/>
    <property type="match status" value="1"/>
</dbReference>
<dbReference type="PROSITE" id="PS50126">
    <property type="entry name" value="S1"/>
    <property type="match status" value="1"/>
</dbReference>